<reference evidence="2 3" key="1">
    <citation type="journal article" date="2011" name="J. Bacteriol.">
        <title>Complete genome sequence of Algoriphagus sp. PR1, bacterial prey of a colony-forming choanoflagellate.</title>
        <authorList>
            <person name="Alegado R.A."/>
            <person name="Ferriera S."/>
            <person name="Nusbaum C."/>
            <person name="Young S.K."/>
            <person name="Zeng Q."/>
            <person name="Imamovic A."/>
            <person name="Fairclough S.R."/>
            <person name="King N."/>
        </authorList>
    </citation>
    <scope>NUCLEOTIDE SEQUENCE [LARGE SCALE GENOMIC DNA]</scope>
    <source>
        <strain evidence="2 3">PR1</strain>
    </source>
</reference>
<dbReference type="Proteomes" id="UP000003919">
    <property type="component" value="Chromosome"/>
</dbReference>
<dbReference type="Gene3D" id="2.60.40.1120">
    <property type="entry name" value="Carboxypeptidase-like, regulatory domain"/>
    <property type="match status" value="1"/>
</dbReference>
<comment type="caution">
    <text evidence="2">The sequence shown here is derived from an EMBL/GenBank/DDBJ whole genome shotgun (WGS) entry which is preliminary data.</text>
</comment>
<sequence length="559" mass="62063">MKNVLTRYLFPVFFFLGFSQAAFSQQNSLLEKNISISAENEPLEQFLNRLSKEIGGVFSYSPSALDVSLDVSKNYENNSCREVLEDVFNGEVNYKQRGNYIILTPAPSTDKEITISGYLVDEQSGNRIKNATVYNPITLQSSTTDEFGFFEFQIKNPAEENFQLVINKKDYADTLIVDNQKSRFKKIFLKAEGENVAPIVQSLTEPMKNFWIWTKNSVGFTNLENVPDTLERGFQMSFVPFLGTNRKLSGSVVNNFSLNILGGFSGGTNKAEIGGLFNINRRNTQYFQVAGLFNQVGGTVRGLQIAGLTNINLDTVRGVQFAGVSNFSSGPVKGWQTAGVLNISTSDMDGLQLAGVANYTHHDVRGAQISPVLNIARNVKGMQLGLFNYSDSISGTPIGLISFVRKGYHKVELSADEILPLNVSLRTGTRGFYTMLFAGMRPEKADSVTWAFGYGIGSSPRLANKLFLNVELSSQQLIKGNIQALNLINRGFIGLDYQLAKGIGVFAGPSINLRVYDNSFTDHPELFTYSSPKIISEEDYTDGFKSQLWWGWRAGIRFF</sequence>
<dbReference type="STRING" id="388413.ALPR1_20173"/>
<keyword evidence="1" id="KW-0732">Signal</keyword>
<proteinExistence type="predicted"/>
<gene>
    <name evidence="2" type="ORF">ALPR1_20173</name>
</gene>
<name>A3HXR6_9BACT</name>
<protein>
    <recommendedName>
        <fullName evidence="4">CarboxypepD_reg-like domain-containing protein</fullName>
    </recommendedName>
</protein>
<dbReference type="AlphaFoldDB" id="A3HXR6"/>
<dbReference type="eggNOG" id="COG4796">
    <property type="taxonomic scope" value="Bacteria"/>
</dbReference>
<evidence type="ECO:0008006" key="4">
    <source>
        <dbReference type="Google" id="ProtNLM"/>
    </source>
</evidence>
<feature type="signal peptide" evidence="1">
    <location>
        <begin position="1"/>
        <end position="24"/>
    </location>
</feature>
<evidence type="ECO:0000313" key="3">
    <source>
        <dbReference type="Proteomes" id="UP000003919"/>
    </source>
</evidence>
<dbReference type="EMBL" id="AAXU02000001">
    <property type="protein sequence ID" value="EAZ81389.1"/>
    <property type="molecule type" value="Genomic_DNA"/>
</dbReference>
<dbReference type="HOGENOM" id="CLU_032722_0_0_10"/>
<dbReference type="OrthoDB" id="5505971at2"/>
<evidence type="ECO:0000256" key="1">
    <source>
        <dbReference type="SAM" id="SignalP"/>
    </source>
</evidence>
<accession>A3HXR6</accession>
<evidence type="ECO:0000313" key="2">
    <source>
        <dbReference type="EMBL" id="EAZ81389.1"/>
    </source>
</evidence>
<keyword evidence="3" id="KW-1185">Reference proteome</keyword>
<organism evidence="2 3">
    <name type="scientific">Algoriphagus machipongonensis</name>
    <dbReference type="NCBI Taxonomy" id="388413"/>
    <lineage>
        <taxon>Bacteria</taxon>
        <taxon>Pseudomonadati</taxon>
        <taxon>Bacteroidota</taxon>
        <taxon>Cytophagia</taxon>
        <taxon>Cytophagales</taxon>
        <taxon>Cyclobacteriaceae</taxon>
        <taxon>Algoriphagus</taxon>
    </lineage>
</organism>
<dbReference type="RefSeq" id="WP_008203187.1">
    <property type="nucleotide sequence ID" value="NZ_CM001023.1"/>
</dbReference>
<dbReference type="EMBL" id="CM001023">
    <property type="protein sequence ID" value="EAZ81389.1"/>
    <property type="molecule type" value="Genomic_DNA"/>
</dbReference>
<feature type="chain" id="PRO_5002653291" description="CarboxypepD_reg-like domain-containing protein" evidence="1">
    <location>
        <begin position="25"/>
        <end position="559"/>
    </location>
</feature>